<gene>
    <name evidence="8" type="primary">tar_3</name>
    <name evidence="8" type="ORF">DSM25559_1405</name>
</gene>
<dbReference type="GO" id="GO:0016020">
    <property type="term" value="C:membrane"/>
    <property type="evidence" value="ECO:0007669"/>
    <property type="project" value="UniProtKB-SubCell"/>
</dbReference>
<keyword evidence="4" id="KW-0807">Transducer</keyword>
<dbReference type="Gene3D" id="6.10.340.10">
    <property type="match status" value="1"/>
</dbReference>
<evidence type="ECO:0000256" key="5">
    <source>
        <dbReference type="SAM" id="Phobius"/>
    </source>
</evidence>
<sequence>MTSFFKRSIVVQMVCLTIALIFLGIFAVGTTTYLRLKNDVMESAILDTHRAVRSMAILYEMKVGGATVAMENGDLKSVSRPSIGTLLDFDLVDRTGLANGGVATVFQTQGTDYLRISTNVKNEKGERAVGTKLALDHPAYAKIQKGESYFGEAKLFGTDYMTGYVPVLSKTGAAVGILFVGVPMTVYQSHIDGLGNIVLWCGLGVMLVFGFLGYFLINRALRPLGLLTTAVKSLSEGKLETEIPYTERKNEFGNIARALEVFRENAHEKLVIEGRSVEERAEAEAERGSNDAEKRETDRQIDFAVNQLAGGLARLSQGDLTQTIDTPFSGRLEQLRSDFNNSLANLKDVLAQIRERTLVIQHNGMEMRESSNDLSRRTESQAASLEQTAAAVEEITVTVKSSADRAREANQAVRITQKSADSSGTVVKNAIDAMGRIEDASKKIEQIIETIDDIAFQTNLLALNAGIEAARAGEAGKGFAVVAQEVRELAQRSADAAREIKTLINQSTNEVGTGALLVQEAGQVLSDISTQIVVVSQHVETIATATADQASALQEVNGSVNQMDQMTQQNAAMAEESSAATQMLSEEVEALLGLVQRFQIGQNGQQQERYSRAA</sequence>
<feature type="transmembrane region" description="Helical" evidence="5">
    <location>
        <begin position="9"/>
        <end position="34"/>
    </location>
</feature>
<evidence type="ECO:0000256" key="1">
    <source>
        <dbReference type="ARBA" id="ARBA00004370"/>
    </source>
</evidence>
<dbReference type="PANTHER" id="PTHR43531">
    <property type="entry name" value="PROTEIN ICFG"/>
    <property type="match status" value="1"/>
</dbReference>
<name>A0A1R3TJU3_9HYPH</name>
<dbReference type="SUPFAM" id="SSF58104">
    <property type="entry name" value="Methyl-accepting chemotaxis protein (MCP) signaling domain"/>
    <property type="match status" value="1"/>
</dbReference>
<dbReference type="PANTHER" id="PTHR43531:SF11">
    <property type="entry name" value="METHYL-ACCEPTING CHEMOTAXIS PROTEIN 3"/>
    <property type="match status" value="1"/>
</dbReference>
<organism evidence="8 9">
    <name type="scientific">Agrobacterium rosae</name>
    <dbReference type="NCBI Taxonomy" id="1972867"/>
    <lineage>
        <taxon>Bacteria</taxon>
        <taxon>Pseudomonadati</taxon>
        <taxon>Pseudomonadota</taxon>
        <taxon>Alphaproteobacteria</taxon>
        <taxon>Hyphomicrobiales</taxon>
        <taxon>Rhizobiaceae</taxon>
        <taxon>Rhizobium/Agrobacterium group</taxon>
        <taxon>Agrobacterium</taxon>
    </lineage>
</organism>
<keyword evidence="5" id="KW-1133">Transmembrane helix</keyword>
<dbReference type="CDD" id="cd06225">
    <property type="entry name" value="HAMP"/>
    <property type="match status" value="1"/>
</dbReference>
<feature type="domain" description="HAMP" evidence="7">
    <location>
        <begin position="218"/>
        <end position="271"/>
    </location>
</feature>
<dbReference type="PRINTS" id="PR00260">
    <property type="entry name" value="CHEMTRNSDUCR"/>
</dbReference>
<dbReference type="Pfam" id="PF00015">
    <property type="entry name" value="MCPsignal"/>
    <property type="match status" value="1"/>
</dbReference>
<evidence type="ECO:0000313" key="8">
    <source>
        <dbReference type="EMBL" id="SCX15893.1"/>
    </source>
</evidence>
<accession>A0A1R3TJU3</accession>
<dbReference type="CDD" id="cd11386">
    <property type="entry name" value="MCP_signal"/>
    <property type="match status" value="1"/>
</dbReference>
<dbReference type="EMBL" id="FMUE01000003">
    <property type="protein sequence ID" value="SCX15893.1"/>
    <property type="molecule type" value="Genomic_DNA"/>
</dbReference>
<dbReference type="Pfam" id="PF00672">
    <property type="entry name" value="HAMP"/>
    <property type="match status" value="1"/>
</dbReference>
<dbReference type="InterPro" id="IPR033462">
    <property type="entry name" value="Cache_3-Cache_2"/>
</dbReference>
<dbReference type="GO" id="GO:0006935">
    <property type="term" value="P:chemotaxis"/>
    <property type="evidence" value="ECO:0007669"/>
    <property type="project" value="UniProtKB-KW"/>
</dbReference>
<dbReference type="FunFam" id="1.10.287.950:FF:000001">
    <property type="entry name" value="Methyl-accepting chemotaxis sensory transducer"/>
    <property type="match status" value="1"/>
</dbReference>
<dbReference type="Gene3D" id="1.10.287.950">
    <property type="entry name" value="Methyl-accepting chemotaxis protein"/>
    <property type="match status" value="1"/>
</dbReference>
<dbReference type="InterPro" id="IPR051310">
    <property type="entry name" value="MCP_chemotaxis"/>
</dbReference>
<protein>
    <submittedName>
        <fullName evidence="8">Aspartate chemoreceptor protein</fullName>
    </submittedName>
</protein>
<dbReference type="SUPFAM" id="SSF158472">
    <property type="entry name" value="HAMP domain-like"/>
    <property type="match status" value="1"/>
</dbReference>
<dbReference type="PROSITE" id="PS50885">
    <property type="entry name" value="HAMP"/>
    <property type="match status" value="2"/>
</dbReference>
<dbReference type="PROSITE" id="PS50111">
    <property type="entry name" value="CHEMOTAXIS_TRANSDUC_2"/>
    <property type="match status" value="1"/>
</dbReference>
<comment type="subcellular location">
    <subcellularLocation>
        <location evidence="1">Membrane</location>
    </subcellularLocation>
</comment>
<comment type="similarity">
    <text evidence="3">Belongs to the methyl-accepting chemotaxis (MCP) protein family.</text>
</comment>
<proteinExistence type="inferred from homology"/>
<dbReference type="InterPro" id="IPR004090">
    <property type="entry name" value="Chemotax_Me-accpt_rcpt"/>
</dbReference>
<feature type="domain" description="HAMP" evidence="7">
    <location>
        <begin position="299"/>
        <end position="351"/>
    </location>
</feature>
<keyword evidence="8" id="KW-0675">Receptor</keyword>
<keyword evidence="2" id="KW-0145">Chemotaxis</keyword>
<keyword evidence="5" id="KW-0472">Membrane</keyword>
<dbReference type="STRING" id="1907666.DSM25559_1405"/>
<evidence type="ECO:0000256" key="2">
    <source>
        <dbReference type="ARBA" id="ARBA00022500"/>
    </source>
</evidence>
<dbReference type="GO" id="GO:0007165">
    <property type="term" value="P:signal transduction"/>
    <property type="evidence" value="ECO:0007669"/>
    <property type="project" value="UniProtKB-KW"/>
</dbReference>
<feature type="domain" description="Methyl-accepting transducer" evidence="6">
    <location>
        <begin position="356"/>
        <end position="585"/>
    </location>
</feature>
<evidence type="ECO:0000313" key="9">
    <source>
        <dbReference type="Proteomes" id="UP000187891"/>
    </source>
</evidence>
<reference evidence="9" key="1">
    <citation type="submission" date="2016-10" db="EMBL/GenBank/DDBJ databases">
        <authorList>
            <person name="Wibberg D."/>
        </authorList>
    </citation>
    <scope>NUCLEOTIDE SEQUENCE [LARGE SCALE GENOMIC DNA]</scope>
</reference>
<evidence type="ECO:0000259" key="7">
    <source>
        <dbReference type="PROSITE" id="PS50885"/>
    </source>
</evidence>
<evidence type="ECO:0000256" key="4">
    <source>
        <dbReference type="PROSITE-ProRule" id="PRU00284"/>
    </source>
</evidence>
<dbReference type="SUPFAM" id="SSF103190">
    <property type="entry name" value="Sensory domain-like"/>
    <property type="match status" value="1"/>
</dbReference>
<dbReference type="InterPro" id="IPR029151">
    <property type="entry name" value="Sensor-like_sf"/>
</dbReference>
<evidence type="ECO:0000256" key="3">
    <source>
        <dbReference type="ARBA" id="ARBA00029447"/>
    </source>
</evidence>
<dbReference type="SMART" id="SM00283">
    <property type="entry name" value="MA"/>
    <property type="match status" value="1"/>
</dbReference>
<feature type="transmembrane region" description="Helical" evidence="5">
    <location>
        <begin position="197"/>
        <end position="217"/>
    </location>
</feature>
<dbReference type="InterPro" id="IPR003660">
    <property type="entry name" value="HAMP_dom"/>
</dbReference>
<evidence type="ECO:0000259" key="6">
    <source>
        <dbReference type="PROSITE" id="PS50111"/>
    </source>
</evidence>
<keyword evidence="5" id="KW-0812">Transmembrane</keyword>
<dbReference type="SMART" id="SM00304">
    <property type="entry name" value="HAMP"/>
    <property type="match status" value="2"/>
</dbReference>
<dbReference type="InterPro" id="IPR004089">
    <property type="entry name" value="MCPsignal_dom"/>
</dbReference>
<dbReference type="Pfam" id="PF17201">
    <property type="entry name" value="Cache_3-Cache_2"/>
    <property type="match status" value="1"/>
</dbReference>
<feature type="transmembrane region" description="Helical" evidence="5">
    <location>
        <begin position="164"/>
        <end position="185"/>
    </location>
</feature>
<dbReference type="AlphaFoldDB" id="A0A1R3TJU3"/>
<dbReference type="RefSeq" id="WP_077118689.1">
    <property type="nucleotide sequence ID" value="NZ_FMUE01000003.1"/>
</dbReference>
<dbReference type="GO" id="GO:0004888">
    <property type="term" value="F:transmembrane signaling receptor activity"/>
    <property type="evidence" value="ECO:0007669"/>
    <property type="project" value="InterPro"/>
</dbReference>
<dbReference type="Proteomes" id="UP000187891">
    <property type="component" value="Unassembled WGS sequence"/>
</dbReference>